<feature type="domain" description="HTH cro/C1-type" evidence="2">
    <location>
        <begin position="10"/>
        <end position="64"/>
    </location>
</feature>
<protein>
    <submittedName>
        <fullName evidence="3">DNA-binding transcriptional regulator, XRE-family HTH domain</fullName>
    </submittedName>
</protein>
<dbReference type="EMBL" id="FQZY01000048">
    <property type="protein sequence ID" value="SHK42035.1"/>
    <property type="molecule type" value="Genomic_DNA"/>
</dbReference>
<dbReference type="Pfam" id="PF01381">
    <property type="entry name" value="HTH_3"/>
    <property type="match status" value="1"/>
</dbReference>
<dbReference type="InterPro" id="IPR010982">
    <property type="entry name" value="Lambda_DNA-bd_dom_sf"/>
</dbReference>
<dbReference type="Gene3D" id="1.10.260.40">
    <property type="entry name" value="lambda repressor-like DNA-binding domains"/>
    <property type="match status" value="1"/>
</dbReference>
<proteinExistence type="predicted"/>
<dbReference type="OrthoDB" id="2222263at2"/>
<evidence type="ECO:0000256" key="1">
    <source>
        <dbReference type="ARBA" id="ARBA00023125"/>
    </source>
</evidence>
<evidence type="ECO:0000259" key="2">
    <source>
        <dbReference type="PROSITE" id="PS50943"/>
    </source>
</evidence>
<evidence type="ECO:0000313" key="3">
    <source>
        <dbReference type="EMBL" id="SHK42035.1"/>
    </source>
</evidence>
<accession>A0A1M6SBF3</accession>
<dbReference type="RefSeq" id="WP_073111725.1">
    <property type="nucleotide sequence ID" value="NZ_FQZY01000048.1"/>
</dbReference>
<dbReference type="PANTHER" id="PTHR46558">
    <property type="entry name" value="TRACRIPTIONAL REGULATORY PROTEIN-RELATED-RELATED"/>
    <property type="match status" value="1"/>
</dbReference>
<dbReference type="CDD" id="cd00093">
    <property type="entry name" value="HTH_XRE"/>
    <property type="match status" value="1"/>
</dbReference>
<dbReference type="PANTHER" id="PTHR46558:SF13">
    <property type="entry name" value="HTH-TYPE TRANSCRIPTIONAL REGULATOR IMMR"/>
    <property type="match status" value="1"/>
</dbReference>
<dbReference type="SMART" id="SM00530">
    <property type="entry name" value="HTH_XRE"/>
    <property type="match status" value="1"/>
</dbReference>
<reference evidence="3 4" key="1">
    <citation type="submission" date="2016-11" db="EMBL/GenBank/DDBJ databases">
        <authorList>
            <person name="Jaros S."/>
            <person name="Januszkiewicz K."/>
            <person name="Wedrychowicz H."/>
        </authorList>
    </citation>
    <scope>NUCLEOTIDE SEQUENCE [LARGE SCALE GENOMIC DNA]</scope>
    <source>
        <strain evidence="3 4">DSM 15480</strain>
    </source>
</reference>
<organism evidence="3 4">
    <name type="scientific">Hespellia stercorisuis DSM 15480</name>
    <dbReference type="NCBI Taxonomy" id="1121950"/>
    <lineage>
        <taxon>Bacteria</taxon>
        <taxon>Bacillati</taxon>
        <taxon>Bacillota</taxon>
        <taxon>Clostridia</taxon>
        <taxon>Lachnospirales</taxon>
        <taxon>Lachnospiraceae</taxon>
        <taxon>Hespellia</taxon>
    </lineage>
</organism>
<dbReference type="PROSITE" id="PS50943">
    <property type="entry name" value="HTH_CROC1"/>
    <property type="match status" value="1"/>
</dbReference>
<dbReference type="STRING" id="1121950.SAMN02745243_02904"/>
<dbReference type="InterPro" id="IPR001387">
    <property type="entry name" value="Cro/C1-type_HTH"/>
</dbReference>
<gene>
    <name evidence="3" type="ORF">SAMN02745243_02904</name>
</gene>
<dbReference type="Proteomes" id="UP000184301">
    <property type="component" value="Unassembled WGS sequence"/>
</dbReference>
<dbReference type="GO" id="GO:0003677">
    <property type="term" value="F:DNA binding"/>
    <property type="evidence" value="ECO:0007669"/>
    <property type="project" value="UniProtKB-KW"/>
</dbReference>
<evidence type="ECO:0000313" key="4">
    <source>
        <dbReference type="Proteomes" id="UP000184301"/>
    </source>
</evidence>
<name>A0A1M6SBF3_9FIRM</name>
<dbReference type="SUPFAM" id="SSF47413">
    <property type="entry name" value="lambda repressor-like DNA-binding domains"/>
    <property type="match status" value="1"/>
</dbReference>
<sequence length="124" mass="13947">MSNLQLSKNLLTLRKLNHMTQDELGEILSISRQAYSNYETGKRTPDLDTLMTLAQLYHISLDELVTQPVGRRIAEGTVPYRLAMDIVSADTLYLTADETELLTNYRASSDEQRALVSGFLKPLA</sequence>
<dbReference type="AlphaFoldDB" id="A0A1M6SBF3"/>
<keyword evidence="1 3" id="KW-0238">DNA-binding</keyword>
<keyword evidence="4" id="KW-1185">Reference proteome</keyword>